<evidence type="ECO:0000256" key="3">
    <source>
        <dbReference type="PROSITE-ProRule" id="PRU00221"/>
    </source>
</evidence>
<dbReference type="PANTHER" id="PTHR43991">
    <property type="entry name" value="WD REPEAT PROTEIN (AFU_ORTHOLOGUE AFUA_8G05640)-RELATED"/>
    <property type="match status" value="1"/>
</dbReference>
<dbReference type="PROSITE" id="PS50294">
    <property type="entry name" value="WD_REPEATS_REGION"/>
    <property type="match status" value="1"/>
</dbReference>
<dbReference type="AlphaFoldDB" id="B8MQG7"/>
<feature type="region of interest" description="Disordered" evidence="4">
    <location>
        <begin position="68"/>
        <end position="87"/>
    </location>
</feature>
<evidence type="ECO:0000256" key="4">
    <source>
        <dbReference type="SAM" id="MobiDB-lite"/>
    </source>
</evidence>
<dbReference type="PhylomeDB" id="B8MQG7"/>
<dbReference type="OrthoDB" id="20669at2759"/>
<dbReference type="eggNOG" id="ENOG502QPI7">
    <property type="taxonomic scope" value="Eukaryota"/>
</dbReference>
<dbReference type="InterPro" id="IPR015943">
    <property type="entry name" value="WD40/YVTN_repeat-like_dom_sf"/>
</dbReference>
<protein>
    <submittedName>
        <fullName evidence="5">WD repeat protein</fullName>
    </submittedName>
</protein>
<dbReference type="PROSITE" id="PS00678">
    <property type="entry name" value="WD_REPEATS_1"/>
    <property type="match status" value="1"/>
</dbReference>
<keyword evidence="2" id="KW-0677">Repeat</keyword>
<evidence type="ECO:0000313" key="5">
    <source>
        <dbReference type="EMBL" id="EED13369.1"/>
    </source>
</evidence>
<dbReference type="InterPro" id="IPR036322">
    <property type="entry name" value="WD40_repeat_dom_sf"/>
</dbReference>
<dbReference type="Gene3D" id="2.130.10.10">
    <property type="entry name" value="YVTN repeat-like/Quinoprotein amine dehydrogenase"/>
    <property type="match status" value="1"/>
</dbReference>
<dbReference type="RefSeq" id="XP_002487480.1">
    <property type="nucleotide sequence ID" value="XM_002487435.1"/>
</dbReference>
<dbReference type="HOGENOM" id="CLU_021428_0_0_1"/>
<dbReference type="InterPro" id="IPR019775">
    <property type="entry name" value="WD40_repeat_CS"/>
</dbReference>
<dbReference type="PROSITE" id="PS50082">
    <property type="entry name" value="WD_REPEATS_2"/>
    <property type="match status" value="1"/>
</dbReference>
<dbReference type="PANTHER" id="PTHR43991:SF12">
    <property type="entry name" value="WD REPEAT PROTEIN (AFU_ORTHOLOGUE AFUA_8G05640)"/>
    <property type="match status" value="1"/>
</dbReference>
<feature type="repeat" description="WD" evidence="3">
    <location>
        <begin position="546"/>
        <end position="587"/>
    </location>
</feature>
<dbReference type="VEuPathDB" id="FungiDB:TSTA_058580"/>
<dbReference type="InterPro" id="IPR001680">
    <property type="entry name" value="WD40_rpt"/>
</dbReference>
<proteinExistence type="predicted"/>
<dbReference type="Proteomes" id="UP000001745">
    <property type="component" value="Unassembled WGS sequence"/>
</dbReference>
<dbReference type="GeneID" id="8106460"/>
<dbReference type="InParanoid" id="B8MQG7"/>
<sequence length="747" mass="84598">MEETLGSGFDNIRVAAMSPTSLSPRMTISPVSIHAVTDVARPSFIQMAETEATMDSGELASIYNTSNVRSRPSNLAPANPSESSYFNHSTSFSQETYVNSHEALFSQSLAGSDVSSASVTDSTQHLAGQIETNKDFEHGLHATVWHDVLYPEIPSPHSDSDGYESDPDDTRKFYTEVESYFAIGDDEYDTDDSEYYDTDDEYESSSTGQMLTSISRYDHRFHRYWTAEQSEFADDHFDAHMQTTQERNFTVDEFIQRWLHASLSNSPHIPPHFPGPSLEAANVSEWIRPEKIARPSTLGCDDFYDIQQIPWRSKLGVRREDARILRDAWYHPYTNLDFSKYDHAYTLPKLERYFSARALYTDFKATIEHFQLRNLMAVTSFNTVQFAHESQLLTWTPDYKDVRCIMDLSRPPVESGFQGSVKISTMQAKHGISVAGGFSGEYCMHVSGGQGENTCGFVTHDANGITNHIDIIRNRTGTSPMIVFASNDQHIRILNCFRNQFISDHELPIPVNCSETSADGRLRIVVGDSTESLVLEADSGRTLRQLPGHHDFGFACAWSPDMLHIATSNQDRTVNIWDVRMWRLLQSMNSDRACYRSLRFSPVGGGPRTLLMCEPADRISIVNATTYETRQVHDFFGEIGGADYTSDGESVWVANTDESFGGFMRFDRMQHAQKYSSSGASSKNRDIGRYEQDETTRFAPGWYSNLPHEWISEANIETDLRSVLSQRERDFRFLNGLSDDTRDHLLL</sequence>
<dbReference type="EMBL" id="EQ962659">
    <property type="protein sequence ID" value="EED13369.1"/>
    <property type="molecule type" value="Genomic_DNA"/>
</dbReference>
<keyword evidence="6" id="KW-1185">Reference proteome</keyword>
<keyword evidence="1 3" id="KW-0853">WD repeat</keyword>
<evidence type="ECO:0000256" key="2">
    <source>
        <dbReference type="ARBA" id="ARBA00022737"/>
    </source>
</evidence>
<accession>B8MQG7</accession>
<dbReference type="OMA" id="YRLHTYS"/>
<dbReference type="SMART" id="SM00320">
    <property type="entry name" value="WD40"/>
    <property type="match status" value="1"/>
</dbReference>
<organism evidence="5 6">
    <name type="scientific">Talaromyces stipitatus (strain ATCC 10500 / CBS 375.48 / QM 6759 / NRRL 1006)</name>
    <name type="common">Penicillium stipitatum</name>
    <dbReference type="NCBI Taxonomy" id="441959"/>
    <lineage>
        <taxon>Eukaryota</taxon>
        <taxon>Fungi</taxon>
        <taxon>Dikarya</taxon>
        <taxon>Ascomycota</taxon>
        <taxon>Pezizomycotina</taxon>
        <taxon>Eurotiomycetes</taxon>
        <taxon>Eurotiomycetidae</taxon>
        <taxon>Eurotiales</taxon>
        <taxon>Trichocomaceae</taxon>
        <taxon>Talaromyces</taxon>
        <taxon>Talaromyces sect. Talaromyces</taxon>
    </lineage>
</organism>
<evidence type="ECO:0000313" key="6">
    <source>
        <dbReference type="Proteomes" id="UP000001745"/>
    </source>
</evidence>
<dbReference type="STRING" id="441959.B8MQG7"/>
<reference evidence="6" key="1">
    <citation type="journal article" date="2015" name="Genome Announc.">
        <title>Genome sequence of the AIDS-associated pathogen Penicillium marneffei (ATCC18224) and its near taxonomic relative Talaromyces stipitatus (ATCC10500).</title>
        <authorList>
            <person name="Nierman W.C."/>
            <person name="Fedorova-Abrams N.D."/>
            <person name="Andrianopoulos A."/>
        </authorList>
    </citation>
    <scope>NUCLEOTIDE SEQUENCE [LARGE SCALE GENOMIC DNA]</scope>
    <source>
        <strain evidence="6">ATCC 10500 / CBS 375.48 / QM 6759 / NRRL 1006</strain>
    </source>
</reference>
<dbReference type="Pfam" id="PF00400">
    <property type="entry name" value="WD40"/>
    <property type="match status" value="1"/>
</dbReference>
<gene>
    <name evidence="5" type="ORF">TSTA_058580</name>
</gene>
<evidence type="ECO:0000256" key="1">
    <source>
        <dbReference type="ARBA" id="ARBA00022574"/>
    </source>
</evidence>
<dbReference type="SUPFAM" id="SSF50978">
    <property type="entry name" value="WD40 repeat-like"/>
    <property type="match status" value="1"/>
</dbReference>
<name>B8MQG7_TALSN</name>